<feature type="non-terminal residue" evidence="2">
    <location>
        <position position="121"/>
    </location>
</feature>
<dbReference type="Gene3D" id="1.10.8.460">
    <property type="entry name" value="ppGaNTase-T1 linker domain-like"/>
    <property type="match status" value="1"/>
</dbReference>
<accession>A0A7T8K980</accession>
<dbReference type="GO" id="GO:0005794">
    <property type="term" value="C:Golgi apparatus"/>
    <property type="evidence" value="ECO:0007669"/>
    <property type="project" value="TreeGrafter"/>
</dbReference>
<reference evidence="3" key="1">
    <citation type="submission" date="2021-01" db="EMBL/GenBank/DDBJ databases">
        <title>Caligus Genome Assembly.</title>
        <authorList>
            <person name="Gallardo-Escarate C."/>
        </authorList>
    </citation>
    <scope>NUCLEOTIDE SEQUENCE [LARGE SCALE GENOMIC DNA]</scope>
</reference>
<dbReference type="InterPro" id="IPR029044">
    <property type="entry name" value="Nucleotide-diphossugar_trans"/>
</dbReference>
<organism evidence="2 3">
    <name type="scientific">Caligus rogercresseyi</name>
    <name type="common">Sea louse</name>
    <dbReference type="NCBI Taxonomy" id="217165"/>
    <lineage>
        <taxon>Eukaryota</taxon>
        <taxon>Metazoa</taxon>
        <taxon>Ecdysozoa</taxon>
        <taxon>Arthropoda</taxon>
        <taxon>Crustacea</taxon>
        <taxon>Multicrustacea</taxon>
        <taxon>Hexanauplia</taxon>
        <taxon>Copepoda</taxon>
        <taxon>Siphonostomatoida</taxon>
        <taxon>Caligidae</taxon>
        <taxon>Caligus</taxon>
    </lineage>
</organism>
<dbReference type="PANTHER" id="PTHR11675">
    <property type="entry name" value="N-ACETYLGALACTOSAMINYLTRANSFERASE"/>
    <property type="match status" value="1"/>
</dbReference>
<evidence type="ECO:0000256" key="1">
    <source>
        <dbReference type="ARBA" id="ARBA00023157"/>
    </source>
</evidence>
<sequence length="121" mass="13825">MKIWGGENIEISLRIWRCGGSLLIVPCSRVGHVYRRKSPHSVPGGFLGQLEIEGESTLGAVQGFWFDEYYDFYSYMNPKNVELGDLSSRLKLKQGCHDMDWYLSTVYPDSPLPIKCKYIGQ</sequence>
<dbReference type="Gene3D" id="3.90.550.10">
    <property type="entry name" value="Spore Coat Polysaccharide Biosynthesis Protein SpsA, Chain A"/>
    <property type="match status" value="1"/>
</dbReference>
<evidence type="ECO:0000313" key="3">
    <source>
        <dbReference type="Proteomes" id="UP000595437"/>
    </source>
</evidence>
<dbReference type="PANTHER" id="PTHR11675:SF101">
    <property type="entry name" value="POLYPEPTIDE N-ACETYLGALACTOSAMINYLTRANSFERASE 5"/>
    <property type="match status" value="1"/>
</dbReference>
<dbReference type="GO" id="GO:0006493">
    <property type="term" value="P:protein O-linked glycosylation"/>
    <property type="evidence" value="ECO:0007669"/>
    <property type="project" value="TreeGrafter"/>
</dbReference>
<keyword evidence="1" id="KW-1015">Disulfide bond</keyword>
<protein>
    <submittedName>
        <fullName evidence="2">Uncharacterized protein</fullName>
    </submittedName>
</protein>
<dbReference type="SUPFAM" id="SSF53448">
    <property type="entry name" value="Nucleotide-diphospho-sugar transferases"/>
    <property type="match status" value="1"/>
</dbReference>
<dbReference type="OrthoDB" id="6159198at2759"/>
<name>A0A7T8K980_CALRO</name>
<dbReference type="AlphaFoldDB" id="A0A7T8K980"/>
<dbReference type="GO" id="GO:0004653">
    <property type="term" value="F:polypeptide N-acetylgalactosaminyltransferase activity"/>
    <property type="evidence" value="ECO:0007669"/>
    <property type="project" value="TreeGrafter"/>
</dbReference>
<dbReference type="EMBL" id="CP045896">
    <property type="protein sequence ID" value="QQP50858.1"/>
    <property type="molecule type" value="Genomic_DNA"/>
</dbReference>
<evidence type="ECO:0000313" key="2">
    <source>
        <dbReference type="EMBL" id="QQP50858.1"/>
    </source>
</evidence>
<proteinExistence type="predicted"/>
<gene>
    <name evidence="2" type="ORF">FKW44_012002</name>
</gene>
<dbReference type="Proteomes" id="UP000595437">
    <property type="component" value="Chromosome 7"/>
</dbReference>
<keyword evidence="3" id="KW-1185">Reference proteome</keyword>